<gene>
    <name evidence="1" type="ORF">WJX81_007674</name>
</gene>
<reference evidence="1 2" key="1">
    <citation type="journal article" date="2024" name="Nat. Commun.">
        <title>Phylogenomics reveals the evolutionary origins of lichenization in chlorophyte algae.</title>
        <authorList>
            <person name="Puginier C."/>
            <person name="Libourel C."/>
            <person name="Otte J."/>
            <person name="Skaloud P."/>
            <person name="Haon M."/>
            <person name="Grisel S."/>
            <person name="Petersen M."/>
            <person name="Berrin J.G."/>
            <person name="Delaux P.M."/>
            <person name="Dal Grande F."/>
            <person name="Keller J."/>
        </authorList>
    </citation>
    <scope>NUCLEOTIDE SEQUENCE [LARGE SCALE GENOMIC DNA]</scope>
    <source>
        <strain evidence="1 2">SAG 245.80</strain>
    </source>
</reference>
<evidence type="ECO:0000313" key="1">
    <source>
        <dbReference type="EMBL" id="KAK9840831.1"/>
    </source>
</evidence>
<name>A0AAW1S561_9CHLO</name>
<evidence type="ECO:0000313" key="2">
    <source>
        <dbReference type="Proteomes" id="UP001445335"/>
    </source>
</evidence>
<organism evidence="1 2">
    <name type="scientific">Elliptochloris bilobata</name>
    <dbReference type="NCBI Taxonomy" id="381761"/>
    <lineage>
        <taxon>Eukaryota</taxon>
        <taxon>Viridiplantae</taxon>
        <taxon>Chlorophyta</taxon>
        <taxon>core chlorophytes</taxon>
        <taxon>Trebouxiophyceae</taxon>
        <taxon>Trebouxiophyceae incertae sedis</taxon>
        <taxon>Elliptochloris clade</taxon>
        <taxon>Elliptochloris</taxon>
    </lineage>
</organism>
<keyword evidence="2" id="KW-1185">Reference proteome</keyword>
<dbReference type="EMBL" id="JALJOU010000012">
    <property type="protein sequence ID" value="KAK9840831.1"/>
    <property type="molecule type" value="Genomic_DNA"/>
</dbReference>
<protein>
    <submittedName>
        <fullName evidence="1">Uncharacterized protein</fullName>
    </submittedName>
</protein>
<sequence length="220" mass="22895">MGAIIILSLGKPSKGPRAYPLQTPAFKSMGFTTCATAPRYPPLARASPANLLFDMDTDFDAAAPDDGDLPRGAYRGCALFEAAPGDDGDLPRVSSQGAAVLFGFRCYDSAVFRTDTALPSGIVPAAAELPFVPACCASVAAPAVGVCVEAIACGSAVLSFARGLLSWITNQHRHTQQQGSGALERCQYPVTRQAVHGSLVPAVPGDPRPQHEAIARLTLT</sequence>
<comment type="caution">
    <text evidence="1">The sequence shown here is derived from an EMBL/GenBank/DDBJ whole genome shotgun (WGS) entry which is preliminary data.</text>
</comment>
<dbReference type="AlphaFoldDB" id="A0AAW1S561"/>
<proteinExistence type="predicted"/>
<accession>A0AAW1S561</accession>
<dbReference type="Proteomes" id="UP001445335">
    <property type="component" value="Unassembled WGS sequence"/>
</dbReference>